<reference evidence="1 2" key="1">
    <citation type="journal article" date="2020" name="ISME J.">
        <title>Enrichment and physiological characterization of a novel comammox Nitrospira indicates ammonium inhibition of complete nitrification.</title>
        <authorList>
            <person name="Sakoula D."/>
            <person name="Koch H."/>
            <person name="Frank J."/>
            <person name="Jetten M.S.M."/>
            <person name="van Kessel M.A.H.J."/>
            <person name="Lucker S."/>
        </authorList>
    </citation>
    <scope>NUCLEOTIDE SEQUENCE [LARGE SCALE GENOMIC DNA]</scope>
    <source>
        <strain evidence="1">Comreactor17</strain>
    </source>
</reference>
<dbReference type="KEGG" id="nkf:Nkreftii_002718"/>
<name>A0A7S8FFP3_9BACT</name>
<dbReference type="EMBL" id="CP047423">
    <property type="protein sequence ID" value="QPD04944.1"/>
    <property type="molecule type" value="Genomic_DNA"/>
</dbReference>
<protein>
    <submittedName>
        <fullName evidence="1">Uncharacterized protein</fullName>
    </submittedName>
</protein>
<proteinExistence type="predicted"/>
<evidence type="ECO:0000313" key="1">
    <source>
        <dbReference type="EMBL" id="QPD04944.1"/>
    </source>
</evidence>
<evidence type="ECO:0000313" key="2">
    <source>
        <dbReference type="Proteomes" id="UP000593737"/>
    </source>
</evidence>
<organism evidence="1 2">
    <name type="scientific">Candidatus Nitrospira kreftii</name>
    <dbReference type="NCBI Taxonomy" id="2652173"/>
    <lineage>
        <taxon>Bacteria</taxon>
        <taxon>Pseudomonadati</taxon>
        <taxon>Nitrospirota</taxon>
        <taxon>Nitrospiria</taxon>
        <taxon>Nitrospirales</taxon>
        <taxon>Nitrospiraceae</taxon>
        <taxon>Nitrospira</taxon>
    </lineage>
</organism>
<sequence length="70" mass="8015">MDSAFQQDVTECHRDVLYESNLEALMGTAHVMFLERDLSRCLEARGWTPTPSGEHAYQLDTWTQEAVVVK</sequence>
<dbReference type="Proteomes" id="UP000593737">
    <property type="component" value="Chromosome"/>
</dbReference>
<dbReference type="AlphaFoldDB" id="A0A7S8FFP3"/>
<gene>
    <name evidence="1" type="ORF">Nkreftii_002718</name>
</gene>
<accession>A0A7S8FFP3</accession>